<proteinExistence type="predicted"/>
<name>A0A0F9C6F3_9ZZZZ</name>
<sequence>MAKVDLEDLFFDFLEVTKEFVPDSDHVIMCLGILRYLEDQGYNVKKFYGHEEIVDEALIDLHPELDEFYEEDDFE</sequence>
<accession>A0A0F9C6F3</accession>
<evidence type="ECO:0000313" key="1">
    <source>
        <dbReference type="EMBL" id="KKL44744.1"/>
    </source>
</evidence>
<gene>
    <name evidence="1" type="ORF">LCGC14_2362610</name>
</gene>
<dbReference type="AlphaFoldDB" id="A0A0F9C6F3"/>
<organism evidence="1">
    <name type="scientific">marine sediment metagenome</name>
    <dbReference type="NCBI Taxonomy" id="412755"/>
    <lineage>
        <taxon>unclassified sequences</taxon>
        <taxon>metagenomes</taxon>
        <taxon>ecological metagenomes</taxon>
    </lineage>
</organism>
<protein>
    <submittedName>
        <fullName evidence="1">Uncharacterized protein</fullName>
    </submittedName>
</protein>
<reference evidence="1" key="1">
    <citation type="journal article" date="2015" name="Nature">
        <title>Complex archaea that bridge the gap between prokaryotes and eukaryotes.</title>
        <authorList>
            <person name="Spang A."/>
            <person name="Saw J.H."/>
            <person name="Jorgensen S.L."/>
            <person name="Zaremba-Niedzwiedzka K."/>
            <person name="Martijn J."/>
            <person name="Lind A.E."/>
            <person name="van Eijk R."/>
            <person name="Schleper C."/>
            <person name="Guy L."/>
            <person name="Ettema T.J."/>
        </authorList>
    </citation>
    <scope>NUCLEOTIDE SEQUENCE</scope>
</reference>
<dbReference type="EMBL" id="LAZR01034647">
    <property type="protein sequence ID" value="KKL44744.1"/>
    <property type="molecule type" value="Genomic_DNA"/>
</dbReference>
<comment type="caution">
    <text evidence="1">The sequence shown here is derived from an EMBL/GenBank/DDBJ whole genome shotgun (WGS) entry which is preliminary data.</text>
</comment>